<keyword evidence="3 8" id="KW-0813">Transport</keyword>
<dbReference type="InterPro" id="IPR011701">
    <property type="entry name" value="MFS"/>
</dbReference>
<keyword evidence="6 8" id="KW-1133">Transmembrane helix</keyword>
<feature type="transmembrane region" description="Helical" evidence="8">
    <location>
        <begin position="251"/>
        <end position="270"/>
    </location>
</feature>
<keyword evidence="7 8" id="KW-0472">Membrane</keyword>
<keyword evidence="5 8" id="KW-0812">Transmembrane</keyword>
<dbReference type="PROSITE" id="PS50850">
    <property type="entry name" value="MFS"/>
    <property type="match status" value="1"/>
</dbReference>
<dbReference type="GO" id="GO:1990961">
    <property type="term" value="P:xenobiotic detoxification by transmembrane export across the plasma membrane"/>
    <property type="evidence" value="ECO:0007669"/>
    <property type="project" value="InterPro"/>
</dbReference>
<accession>A0A368DR38</accession>
<comment type="caution">
    <text evidence="10">The sequence shown here is derived from an EMBL/GenBank/DDBJ whole genome shotgun (WGS) entry which is preliminary data.</text>
</comment>
<proteinExistence type="inferred from homology"/>
<protein>
    <recommendedName>
        <fullName evidence="8">Bcr/CflA family efflux transporter</fullName>
    </recommendedName>
</protein>
<dbReference type="GO" id="GO:0005886">
    <property type="term" value="C:plasma membrane"/>
    <property type="evidence" value="ECO:0007669"/>
    <property type="project" value="UniProtKB-SubCell"/>
</dbReference>
<dbReference type="PROSITE" id="PS00216">
    <property type="entry name" value="SUGAR_TRANSPORT_1"/>
    <property type="match status" value="1"/>
</dbReference>
<sequence length="395" mass="42781">MEEKHINKIPPSIWLLAAVTGLAPLTLNLIVPSLPSLSIHFDISYASAQIAISAFIISMAIGQIFIGPLSDAYGRRSILMYGIIIFLIGTLICSFATTVEALIFGRFIQAFGGVAGVVLGRAIIRDVYSREKSASALGYVTSVMVIAPMVAPPVGGLLEDIFGWRSIFYLMFFVGCVLLINIYINLPETKTDNRIKGDIRSLVGSFNELLKLPKFIFYTITMACSNSMFFTFLGVAPFLVIQKLDFTPTQYGFTFMLISLAFMAGSFTTARLSERLGSLRMISYAVFGTIIGSILMLIIFLSGVINIYIIFGAMMVITYSNGIVIPNIIANIVSIKPQLAGAASGLSGCVQYTLAAISSYVAALLASIDVIYMPLQLIILALVGTCTFYIAEAIK</sequence>
<evidence type="ECO:0000256" key="7">
    <source>
        <dbReference type="ARBA" id="ARBA00023136"/>
    </source>
</evidence>
<dbReference type="EMBL" id="QOQD01000003">
    <property type="protein sequence ID" value="RCL74114.1"/>
    <property type="molecule type" value="Genomic_DNA"/>
</dbReference>
<evidence type="ECO:0000256" key="1">
    <source>
        <dbReference type="ARBA" id="ARBA00004651"/>
    </source>
</evidence>
<evidence type="ECO:0000313" key="10">
    <source>
        <dbReference type="EMBL" id="RCL74114.1"/>
    </source>
</evidence>
<organism evidence="10 11">
    <name type="scientific">PS1 clade bacterium</name>
    <dbReference type="NCBI Taxonomy" id="2175152"/>
    <lineage>
        <taxon>Bacteria</taxon>
        <taxon>Pseudomonadati</taxon>
        <taxon>Pseudomonadota</taxon>
        <taxon>Alphaproteobacteria</taxon>
        <taxon>PS1 clade</taxon>
    </lineage>
</organism>
<comment type="similarity">
    <text evidence="2 8">Belongs to the major facilitator superfamily. Bcr/CmlA family.</text>
</comment>
<comment type="subcellular location">
    <subcellularLocation>
        <location evidence="8">Cell inner membrane</location>
        <topology evidence="8">Multi-pass membrane protein</topology>
    </subcellularLocation>
    <subcellularLocation>
        <location evidence="1">Cell membrane</location>
        <topology evidence="1">Multi-pass membrane protein</topology>
    </subcellularLocation>
</comment>
<dbReference type="InterPro" id="IPR020846">
    <property type="entry name" value="MFS_dom"/>
</dbReference>
<dbReference type="AlphaFoldDB" id="A0A368DR38"/>
<feature type="transmembrane region" description="Helical" evidence="8">
    <location>
        <begin position="371"/>
        <end position="391"/>
    </location>
</feature>
<feature type="transmembrane region" description="Helical" evidence="8">
    <location>
        <begin position="78"/>
        <end position="97"/>
    </location>
</feature>
<evidence type="ECO:0000259" key="9">
    <source>
        <dbReference type="PROSITE" id="PS50850"/>
    </source>
</evidence>
<feature type="transmembrane region" description="Helical" evidence="8">
    <location>
        <begin position="167"/>
        <end position="186"/>
    </location>
</feature>
<gene>
    <name evidence="10" type="ORF">DBW71_01565</name>
</gene>
<dbReference type="CDD" id="cd17320">
    <property type="entry name" value="MFS_MdfA_MDR_like"/>
    <property type="match status" value="1"/>
</dbReference>
<feature type="transmembrane region" description="Helical" evidence="8">
    <location>
        <begin position="12"/>
        <end position="31"/>
    </location>
</feature>
<feature type="transmembrane region" description="Helical" evidence="8">
    <location>
        <begin position="43"/>
        <end position="66"/>
    </location>
</feature>
<feature type="transmembrane region" description="Helical" evidence="8">
    <location>
        <begin position="215"/>
        <end position="239"/>
    </location>
</feature>
<dbReference type="InterPro" id="IPR036259">
    <property type="entry name" value="MFS_trans_sf"/>
</dbReference>
<keyword evidence="8" id="KW-0997">Cell inner membrane</keyword>
<dbReference type="PANTHER" id="PTHR43124">
    <property type="entry name" value="PURINE EFFLUX PUMP PBUE"/>
    <property type="match status" value="1"/>
</dbReference>
<evidence type="ECO:0000256" key="6">
    <source>
        <dbReference type="ARBA" id="ARBA00022989"/>
    </source>
</evidence>
<feature type="transmembrane region" description="Helical" evidence="8">
    <location>
        <begin position="307"/>
        <end position="330"/>
    </location>
</feature>
<feature type="transmembrane region" description="Helical" evidence="8">
    <location>
        <begin position="342"/>
        <end position="365"/>
    </location>
</feature>
<feature type="domain" description="Major facilitator superfamily (MFS) profile" evidence="9">
    <location>
        <begin position="12"/>
        <end position="395"/>
    </location>
</feature>
<evidence type="ECO:0000256" key="2">
    <source>
        <dbReference type="ARBA" id="ARBA00006236"/>
    </source>
</evidence>
<dbReference type="SUPFAM" id="SSF103473">
    <property type="entry name" value="MFS general substrate transporter"/>
    <property type="match status" value="1"/>
</dbReference>
<dbReference type="Gene3D" id="1.20.1720.10">
    <property type="entry name" value="Multidrug resistance protein D"/>
    <property type="match status" value="1"/>
</dbReference>
<dbReference type="Proteomes" id="UP000253570">
    <property type="component" value="Unassembled WGS sequence"/>
</dbReference>
<evidence type="ECO:0000256" key="5">
    <source>
        <dbReference type="ARBA" id="ARBA00022692"/>
    </source>
</evidence>
<name>A0A368DR38_9PROT</name>
<keyword evidence="4" id="KW-1003">Cell membrane</keyword>
<feature type="transmembrane region" description="Helical" evidence="8">
    <location>
        <begin position="282"/>
        <end position="301"/>
    </location>
</feature>
<dbReference type="GO" id="GO:0042910">
    <property type="term" value="F:xenobiotic transmembrane transporter activity"/>
    <property type="evidence" value="ECO:0007669"/>
    <property type="project" value="InterPro"/>
</dbReference>
<feature type="transmembrane region" description="Helical" evidence="8">
    <location>
        <begin position="136"/>
        <end position="155"/>
    </location>
</feature>
<reference evidence="10 11" key="1">
    <citation type="journal article" date="2018" name="Microbiome">
        <title>Fine metagenomic profile of the Mediterranean stratified and mixed water columns revealed by assembly and recruitment.</title>
        <authorList>
            <person name="Haro-Moreno J.M."/>
            <person name="Lopez-Perez M."/>
            <person name="De La Torre J.R."/>
            <person name="Picazo A."/>
            <person name="Camacho A."/>
            <person name="Rodriguez-Valera F."/>
        </authorList>
    </citation>
    <scope>NUCLEOTIDE SEQUENCE [LARGE SCALE GENOMIC DNA]</scope>
    <source>
        <strain evidence="10">MED-G57</strain>
    </source>
</reference>
<evidence type="ECO:0000256" key="3">
    <source>
        <dbReference type="ARBA" id="ARBA00022448"/>
    </source>
</evidence>
<dbReference type="PANTHER" id="PTHR43124:SF3">
    <property type="entry name" value="CHLORAMPHENICOL EFFLUX PUMP RV0191"/>
    <property type="match status" value="1"/>
</dbReference>
<evidence type="ECO:0000256" key="4">
    <source>
        <dbReference type="ARBA" id="ARBA00022475"/>
    </source>
</evidence>
<feature type="transmembrane region" description="Helical" evidence="8">
    <location>
        <begin position="103"/>
        <end position="124"/>
    </location>
</feature>
<dbReference type="Pfam" id="PF07690">
    <property type="entry name" value="MFS_1"/>
    <property type="match status" value="1"/>
</dbReference>
<dbReference type="InterPro" id="IPR005829">
    <property type="entry name" value="Sugar_transporter_CS"/>
</dbReference>
<evidence type="ECO:0000256" key="8">
    <source>
        <dbReference type="RuleBase" id="RU365088"/>
    </source>
</evidence>
<evidence type="ECO:0000313" key="11">
    <source>
        <dbReference type="Proteomes" id="UP000253570"/>
    </source>
</evidence>
<dbReference type="NCBIfam" id="TIGR00710">
    <property type="entry name" value="efflux_Bcr_CflA"/>
    <property type="match status" value="1"/>
</dbReference>
<dbReference type="InterPro" id="IPR050189">
    <property type="entry name" value="MFS_Efflux_Transporters"/>
</dbReference>
<dbReference type="InterPro" id="IPR004812">
    <property type="entry name" value="Efflux_drug-R_Bcr/CmlA"/>
</dbReference>